<keyword evidence="2" id="KW-0539">Nucleus</keyword>
<dbReference type="InterPro" id="IPR021858">
    <property type="entry name" value="Fun_TF"/>
</dbReference>
<keyword evidence="4" id="KW-1185">Reference proteome</keyword>
<dbReference type="PANTHER" id="PTHR37534">
    <property type="entry name" value="TRANSCRIPTIONAL ACTIVATOR PROTEIN UGA3"/>
    <property type="match status" value="1"/>
</dbReference>
<comment type="subcellular location">
    <subcellularLocation>
        <location evidence="1">Nucleus</location>
    </subcellularLocation>
</comment>
<protein>
    <submittedName>
        <fullName evidence="3">Uncharacterized protein</fullName>
    </submittedName>
</protein>
<evidence type="ECO:0000256" key="1">
    <source>
        <dbReference type="ARBA" id="ARBA00004123"/>
    </source>
</evidence>
<accession>A0A8H4X3L1</accession>
<organism evidence="3 4">
    <name type="scientific">Fusarium sarcochroum</name>
    <dbReference type="NCBI Taxonomy" id="1208366"/>
    <lineage>
        <taxon>Eukaryota</taxon>
        <taxon>Fungi</taxon>
        <taxon>Dikarya</taxon>
        <taxon>Ascomycota</taxon>
        <taxon>Pezizomycotina</taxon>
        <taxon>Sordariomycetes</taxon>
        <taxon>Hypocreomycetidae</taxon>
        <taxon>Hypocreales</taxon>
        <taxon>Nectriaceae</taxon>
        <taxon>Fusarium</taxon>
        <taxon>Fusarium lateritium species complex</taxon>
    </lineage>
</organism>
<reference evidence="3" key="1">
    <citation type="journal article" date="2020" name="BMC Genomics">
        <title>Correction to: Identification and distribution of gene clusters required for synthesis of sphingolipid metabolism inhibitors in diverse species of the filamentous fungus Fusarium.</title>
        <authorList>
            <person name="Kim H.S."/>
            <person name="Lohmar J.M."/>
            <person name="Busman M."/>
            <person name="Brown D.W."/>
            <person name="Naumann T.A."/>
            <person name="Divon H.H."/>
            <person name="Lysoe E."/>
            <person name="Uhlig S."/>
            <person name="Proctor R.H."/>
        </authorList>
    </citation>
    <scope>NUCLEOTIDE SEQUENCE</scope>
    <source>
        <strain evidence="3">NRRL 20472</strain>
    </source>
</reference>
<dbReference type="Proteomes" id="UP000622797">
    <property type="component" value="Unassembled WGS sequence"/>
</dbReference>
<evidence type="ECO:0000313" key="4">
    <source>
        <dbReference type="Proteomes" id="UP000622797"/>
    </source>
</evidence>
<reference evidence="3" key="2">
    <citation type="submission" date="2020-05" db="EMBL/GenBank/DDBJ databases">
        <authorList>
            <person name="Kim H.-S."/>
            <person name="Proctor R.H."/>
            <person name="Brown D.W."/>
        </authorList>
    </citation>
    <scope>NUCLEOTIDE SEQUENCE</scope>
    <source>
        <strain evidence="3">NRRL 20472</strain>
    </source>
</reference>
<name>A0A8H4X3L1_9HYPO</name>
<comment type="caution">
    <text evidence="3">The sequence shown here is derived from an EMBL/GenBank/DDBJ whole genome shotgun (WGS) entry which is preliminary data.</text>
</comment>
<dbReference type="GO" id="GO:0005634">
    <property type="term" value="C:nucleus"/>
    <property type="evidence" value="ECO:0007669"/>
    <property type="project" value="UniProtKB-SubCell"/>
</dbReference>
<dbReference type="EMBL" id="JABEXW010000651">
    <property type="protein sequence ID" value="KAF4959794.1"/>
    <property type="molecule type" value="Genomic_DNA"/>
</dbReference>
<dbReference type="OrthoDB" id="3477330at2759"/>
<evidence type="ECO:0000256" key="2">
    <source>
        <dbReference type="ARBA" id="ARBA00023242"/>
    </source>
</evidence>
<sequence>MVPTDSRFAETTWKGFQVIPSDIVDLLILRCDDPTGGDPGLDGCFSFLPVSHNPFSTFPIVADEKSTIENDHQGPQTPHCNGSFQGQLKVLSSPVPFSGRTRLERYLFHHYVTQVAVIMMPYEHPNNPWTTYYPAAAIQLRDGQYDALHSAMLAQAAFNLGQLGVGWDESRPTMLESALKYYGNAMRRLLSVMGSSDIEFPFVIATIMTLMMAEVYSGQPQQWRHHLRGALNLFVQHGSRGLQTSMLARRSITSLKILKVLGDTSARDIVSAEAPDEDGATTSNCAMAARGPGSVGSASPATIEFYFTIGIPRDVLDCISRITAFRNKSPQTRGPSEADHLMESVLACLRRYQQQESTSGLDGVYFTALESGEEVLHLREEAGDRQLLYRGSSIAANVRLQMHAFIRAAYIYLYRSVMDAPPRAVQNHVAGVFSAISSFFDTYSNGGGFPGNFSLWPAFVAAVEATRDEDIEAASRWMDWALSFGIGIRAGAKTVVEEVWRRRGEMAAATGLEKDLIIVDWLKVMQELDCDVLLI</sequence>
<evidence type="ECO:0000313" key="3">
    <source>
        <dbReference type="EMBL" id="KAF4959794.1"/>
    </source>
</evidence>
<proteinExistence type="predicted"/>
<gene>
    <name evidence="3" type="ORF">FSARC_10619</name>
</gene>
<dbReference type="PANTHER" id="PTHR37534:SF46">
    <property type="entry name" value="ZN(II)2CYS6 TRANSCRIPTION FACTOR (EUROFUNG)"/>
    <property type="match status" value="1"/>
</dbReference>
<dbReference type="AlphaFoldDB" id="A0A8H4X3L1"/>
<dbReference type="Pfam" id="PF11951">
    <property type="entry name" value="Fungal_trans_2"/>
    <property type="match status" value="1"/>
</dbReference>